<dbReference type="InterPro" id="IPR036291">
    <property type="entry name" value="NAD(P)-bd_dom_sf"/>
</dbReference>
<dbReference type="GO" id="GO:0006508">
    <property type="term" value="P:proteolysis"/>
    <property type="evidence" value="ECO:0007669"/>
    <property type="project" value="TreeGrafter"/>
</dbReference>
<dbReference type="AlphaFoldDB" id="A0A811JT68"/>
<dbReference type="InterPro" id="IPR052433">
    <property type="entry name" value="X-Pro_dipept-like"/>
</dbReference>
<dbReference type="PANTHER" id="PTHR43226:SF4">
    <property type="entry name" value="XAA-PRO AMINOPEPTIDASE 3"/>
    <property type="match status" value="1"/>
</dbReference>
<evidence type="ECO:0000259" key="6">
    <source>
        <dbReference type="SMART" id="SM01011"/>
    </source>
</evidence>
<dbReference type="SMART" id="SM01011">
    <property type="entry name" value="AMP_N"/>
    <property type="match status" value="1"/>
</dbReference>
<dbReference type="Pfam" id="PF13561">
    <property type="entry name" value="adh_short_C2"/>
    <property type="match status" value="1"/>
</dbReference>
<dbReference type="EMBL" id="CAJFCW020000001">
    <property type="protein sequence ID" value="CAG9081990.1"/>
    <property type="molecule type" value="Genomic_DNA"/>
</dbReference>
<dbReference type="OrthoDB" id="4215474at2759"/>
<organism evidence="7 8">
    <name type="scientific">Bursaphelenchus okinawaensis</name>
    <dbReference type="NCBI Taxonomy" id="465554"/>
    <lineage>
        <taxon>Eukaryota</taxon>
        <taxon>Metazoa</taxon>
        <taxon>Ecdysozoa</taxon>
        <taxon>Nematoda</taxon>
        <taxon>Chromadorea</taxon>
        <taxon>Rhabditida</taxon>
        <taxon>Tylenchina</taxon>
        <taxon>Tylenchomorpha</taxon>
        <taxon>Aphelenchoidea</taxon>
        <taxon>Aphelenchoididae</taxon>
        <taxon>Bursaphelenchus</taxon>
    </lineage>
</organism>
<evidence type="ECO:0000256" key="4">
    <source>
        <dbReference type="ARBA" id="ARBA00022801"/>
    </source>
</evidence>
<feature type="domain" description="Aminopeptidase P N-terminal" evidence="6">
    <location>
        <begin position="265"/>
        <end position="395"/>
    </location>
</feature>
<dbReference type="InterPro" id="IPR029149">
    <property type="entry name" value="Creatin/AminoP/Spt16_N"/>
</dbReference>
<reference evidence="7" key="1">
    <citation type="submission" date="2020-09" db="EMBL/GenBank/DDBJ databases">
        <authorList>
            <person name="Kikuchi T."/>
        </authorList>
    </citation>
    <scope>NUCLEOTIDE SEQUENCE</scope>
    <source>
        <strain evidence="7">SH1</strain>
    </source>
</reference>
<evidence type="ECO:0000256" key="2">
    <source>
        <dbReference type="ARBA" id="ARBA00008766"/>
    </source>
</evidence>
<dbReference type="SUPFAM" id="SSF53092">
    <property type="entry name" value="Creatinase/prolidase N-terminal domain"/>
    <property type="match status" value="1"/>
</dbReference>
<dbReference type="InterPro" id="IPR000994">
    <property type="entry name" value="Pept_M24"/>
</dbReference>
<comment type="similarity">
    <text evidence="2">Belongs to the peptidase M24B family.</text>
</comment>
<dbReference type="InterPro" id="IPR036005">
    <property type="entry name" value="Creatinase/aminopeptidase-like"/>
</dbReference>
<dbReference type="Gene3D" id="3.90.230.10">
    <property type="entry name" value="Creatinase/methionine aminopeptidase superfamily"/>
    <property type="match status" value="1"/>
</dbReference>
<dbReference type="Proteomes" id="UP000614601">
    <property type="component" value="Unassembled WGS sequence"/>
</dbReference>
<name>A0A811JT68_9BILA</name>
<keyword evidence="8" id="KW-1185">Reference proteome</keyword>
<keyword evidence="5" id="KW-0464">Manganese</keyword>
<gene>
    <name evidence="7" type="ORF">BOKJ2_LOCUS1176</name>
</gene>
<evidence type="ECO:0000256" key="1">
    <source>
        <dbReference type="ARBA" id="ARBA00001936"/>
    </source>
</evidence>
<dbReference type="InterPro" id="IPR007865">
    <property type="entry name" value="Aminopep_P_N"/>
</dbReference>
<accession>A0A811JT68</accession>
<dbReference type="Proteomes" id="UP000783686">
    <property type="component" value="Unassembled WGS sequence"/>
</dbReference>
<dbReference type="Gene3D" id="3.40.50.720">
    <property type="entry name" value="NAD(P)-binding Rossmann-like Domain"/>
    <property type="match status" value="1"/>
</dbReference>
<dbReference type="PANTHER" id="PTHR43226">
    <property type="entry name" value="XAA-PRO AMINOPEPTIDASE 3"/>
    <property type="match status" value="1"/>
</dbReference>
<comment type="cofactor">
    <cofactor evidence="1">
        <name>Mn(2+)</name>
        <dbReference type="ChEBI" id="CHEBI:29035"/>
    </cofactor>
</comment>
<dbReference type="EMBL" id="CAJFDH010000001">
    <property type="protein sequence ID" value="CAD5206492.1"/>
    <property type="molecule type" value="Genomic_DNA"/>
</dbReference>
<dbReference type="GO" id="GO:0030145">
    <property type="term" value="F:manganese ion binding"/>
    <property type="evidence" value="ECO:0007669"/>
    <property type="project" value="InterPro"/>
</dbReference>
<dbReference type="Pfam" id="PF05195">
    <property type="entry name" value="AMP_N"/>
    <property type="match status" value="1"/>
</dbReference>
<evidence type="ECO:0000313" key="8">
    <source>
        <dbReference type="Proteomes" id="UP000614601"/>
    </source>
</evidence>
<dbReference type="SUPFAM" id="SSF51735">
    <property type="entry name" value="NAD(P)-binding Rossmann-fold domains"/>
    <property type="match status" value="1"/>
</dbReference>
<keyword evidence="4" id="KW-0378">Hydrolase</keyword>
<keyword evidence="3" id="KW-0479">Metal-binding</keyword>
<evidence type="ECO:0000256" key="3">
    <source>
        <dbReference type="ARBA" id="ARBA00022723"/>
    </source>
</evidence>
<protein>
    <recommendedName>
        <fullName evidence="6">Aminopeptidase P N-terminal domain-containing protein</fullName>
    </recommendedName>
</protein>
<dbReference type="GO" id="GO:0005739">
    <property type="term" value="C:mitochondrion"/>
    <property type="evidence" value="ECO:0007669"/>
    <property type="project" value="TreeGrafter"/>
</dbReference>
<dbReference type="InterPro" id="IPR002347">
    <property type="entry name" value="SDR_fam"/>
</dbReference>
<dbReference type="PRINTS" id="PR00081">
    <property type="entry name" value="GDHRDH"/>
</dbReference>
<sequence length="691" mass="76652">MSGGLYGKTVLVTNAADAIGQAISRRLGLAGAKLFLTDSDQSKLEKTVGELGDKGIVANGAVFDPTIQDHRQKMFEEVTKKYKNLDSIVLNPGKNSVTGDIAANSKMQFDRVFTQFLTVPFQLASAAYPLLQTSKNGSVVLLSSIAGYTPFVDIGLYSTVQTSVLGLTKALAIDMSKKNVRVNSVVLGMFKDDGCGCVWNTDDDNVRSSLEGLIPLGRIAQPKDCAGLVEFLISDRSKYISGENCPVTGGMNGLKRLNFPNLLPIQRTEYVDRRLRLLERLKEHHPQPVVHLNGFKKTFSAPEVPHQFRQCSYFRYLTGCLEPNAKLVITPSKSTLFIHVRSEKEKLWDGDSVSPEVLLASSGVEEVLPLSELPSYLVNALQPQNSFACDERGLDEDQSIVQLKAAFKGKPLQLLREIDQLRWIKSPAEIEHLGTAARIGSQAHNALMETLKGVAEENHIVGFLEYEVRRRGADSQSYPPVVAAGRRANTIHYIDSNQAISPTECVLVDAGADYKGYVSDITRCFPVSGTFTPAQAELYEAITEVHEQCLSYAQNIRPLKLNDLYLHMLGSMAAIFKSIFFFRKGLSDDKIINTCHQLCQHHVSHYLGMDVHDTPTVSRAIEMPPGIVFTIEPGVYVTEELTKTVINPEFKDIGFRIEDDILVTDNGIRILSKTAVRKRDEIEQLMQWKRQ</sequence>
<dbReference type="SUPFAM" id="SSF55920">
    <property type="entry name" value="Creatinase/aminopeptidase"/>
    <property type="match status" value="1"/>
</dbReference>
<dbReference type="GO" id="GO:0070006">
    <property type="term" value="F:metalloaminopeptidase activity"/>
    <property type="evidence" value="ECO:0007669"/>
    <property type="project" value="InterPro"/>
</dbReference>
<dbReference type="Pfam" id="PF00557">
    <property type="entry name" value="Peptidase_M24"/>
    <property type="match status" value="1"/>
</dbReference>
<evidence type="ECO:0000256" key="5">
    <source>
        <dbReference type="ARBA" id="ARBA00023211"/>
    </source>
</evidence>
<proteinExistence type="inferred from homology"/>
<dbReference type="Gene3D" id="3.40.350.10">
    <property type="entry name" value="Creatinase/prolidase N-terminal domain"/>
    <property type="match status" value="1"/>
</dbReference>
<evidence type="ECO:0000313" key="7">
    <source>
        <dbReference type="EMBL" id="CAD5206492.1"/>
    </source>
</evidence>
<comment type="caution">
    <text evidence="7">The sequence shown here is derived from an EMBL/GenBank/DDBJ whole genome shotgun (WGS) entry which is preliminary data.</text>
</comment>